<evidence type="ECO:0000256" key="15">
    <source>
        <dbReference type="SAM" id="SignalP"/>
    </source>
</evidence>
<reference evidence="18" key="1">
    <citation type="submission" date="2020-11" db="EMBL/GenBank/DDBJ databases">
        <authorList>
            <person name="Tran Van P."/>
        </authorList>
    </citation>
    <scope>NUCLEOTIDE SEQUENCE</scope>
</reference>
<protein>
    <recommendedName>
        <fullName evidence="6 14">Alpha-amylase</fullName>
        <ecNumber evidence="6 14">3.2.1.1</ecNumber>
    </recommendedName>
</protein>
<evidence type="ECO:0000256" key="8">
    <source>
        <dbReference type="ARBA" id="ARBA00022801"/>
    </source>
</evidence>
<evidence type="ECO:0000256" key="2">
    <source>
        <dbReference type="ARBA" id="ARBA00001913"/>
    </source>
</evidence>
<dbReference type="GO" id="GO:0046872">
    <property type="term" value="F:metal ion binding"/>
    <property type="evidence" value="ECO:0007669"/>
    <property type="project" value="UniProtKB-KW"/>
</dbReference>
<evidence type="ECO:0000259" key="17">
    <source>
        <dbReference type="SMART" id="SM00642"/>
    </source>
</evidence>
<dbReference type="PANTHER" id="PTHR43447">
    <property type="entry name" value="ALPHA-AMYLASE"/>
    <property type="match status" value="1"/>
</dbReference>
<organism evidence="18">
    <name type="scientific">Medioppia subpectinata</name>
    <dbReference type="NCBI Taxonomy" id="1979941"/>
    <lineage>
        <taxon>Eukaryota</taxon>
        <taxon>Metazoa</taxon>
        <taxon>Ecdysozoa</taxon>
        <taxon>Arthropoda</taxon>
        <taxon>Chelicerata</taxon>
        <taxon>Arachnida</taxon>
        <taxon>Acari</taxon>
        <taxon>Acariformes</taxon>
        <taxon>Sarcoptiformes</taxon>
        <taxon>Oribatida</taxon>
        <taxon>Brachypylina</taxon>
        <taxon>Oppioidea</taxon>
        <taxon>Oppiidae</taxon>
        <taxon>Medioppia</taxon>
    </lineage>
</organism>
<feature type="chain" id="PRO_5035592981" description="Alpha-amylase" evidence="15">
    <location>
        <begin position="22"/>
        <end position="472"/>
    </location>
</feature>
<evidence type="ECO:0000256" key="1">
    <source>
        <dbReference type="ARBA" id="ARBA00000548"/>
    </source>
</evidence>
<dbReference type="InterPro" id="IPR031319">
    <property type="entry name" value="A-amylase_C"/>
</dbReference>
<dbReference type="SMART" id="SM00642">
    <property type="entry name" value="Aamy"/>
    <property type="match status" value="1"/>
</dbReference>
<dbReference type="OrthoDB" id="550577at2759"/>
<dbReference type="Gene3D" id="3.20.20.80">
    <property type="entry name" value="Glycosidases"/>
    <property type="match status" value="1"/>
</dbReference>
<evidence type="ECO:0000313" key="19">
    <source>
        <dbReference type="Proteomes" id="UP000759131"/>
    </source>
</evidence>
<dbReference type="SMART" id="SM00632">
    <property type="entry name" value="Aamy_C"/>
    <property type="match status" value="1"/>
</dbReference>
<evidence type="ECO:0000256" key="11">
    <source>
        <dbReference type="ARBA" id="ARBA00023277"/>
    </source>
</evidence>
<feature type="domain" description="Alpha-amylase C-terminal" evidence="16">
    <location>
        <begin position="426"/>
        <end position="471"/>
    </location>
</feature>
<evidence type="ECO:0000256" key="3">
    <source>
        <dbReference type="ARBA" id="ARBA00001923"/>
    </source>
</evidence>
<dbReference type="Gene3D" id="2.60.40.1180">
    <property type="entry name" value="Golgi alpha-mannosidase II"/>
    <property type="match status" value="1"/>
</dbReference>
<evidence type="ECO:0000256" key="10">
    <source>
        <dbReference type="ARBA" id="ARBA00023214"/>
    </source>
</evidence>
<evidence type="ECO:0000256" key="14">
    <source>
        <dbReference type="RuleBase" id="RU361134"/>
    </source>
</evidence>
<dbReference type="Pfam" id="PF02806">
    <property type="entry name" value="Alpha-amylase_C"/>
    <property type="match status" value="1"/>
</dbReference>
<evidence type="ECO:0000259" key="16">
    <source>
        <dbReference type="SMART" id="SM00632"/>
    </source>
</evidence>
<dbReference type="EC" id="3.2.1.1" evidence="6 14"/>
<comment type="cofactor">
    <cofactor evidence="3">
        <name>chloride</name>
        <dbReference type="ChEBI" id="CHEBI:17996"/>
    </cofactor>
</comment>
<dbReference type="EMBL" id="OC876006">
    <property type="protein sequence ID" value="CAD7638889.1"/>
    <property type="molecule type" value="Genomic_DNA"/>
</dbReference>
<feature type="signal peptide" evidence="15">
    <location>
        <begin position="1"/>
        <end position="21"/>
    </location>
</feature>
<keyword evidence="12 14" id="KW-0326">Glycosidase</keyword>
<feature type="domain" description="Glycosyl hydrolase family 13 catalytic" evidence="17">
    <location>
        <begin position="34"/>
        <end position="417"/>
    </location>
</feature>
<keyword evidence="7" id="KW-0479">Metal-binding</keyword>
<name>A0A7R9QB08_9ACAR</name>
<evidence type="ECO:0000256" key="4">
    <source>
        <dbReference type="ARBA" id="ARBA00008061"/>
    </source>
</evidence>
<dbReference type="Pfam" id="PF00128">
    <property type="entry name" value="Alpha-amylase"/>
    <property type="match status" value="1"/>
</dbReference>
<evidence type="ECO:0000256" key="5">
    <source>
        <dbReference type="ARBA" id="ARBA00011245"/>
    </source>
</evidence>
<dbReference type="GO" id="GO:0005975">
    <property type="term" value="P:carbohydrate metabolic process"/>
    <property type="evidence" value="ECO:0007669"/>
    <property type="project" value="InterPro"/>
</dbReference>
<evidence type="ECO:0000256" key="12">
    <source>
        <dbReference type="ARBA" id="ARBA00023295"/>
    </source>
</evidence>
<dbReference type="SUPFAM" id="SSF51011">
    <property type="entry name" value="Glycosyl hydrolase domain"/>
    <property type="match status" value="1"/>
</dbReference>
<dbReference type="InterPro" id="IPR017853">
    <property type="entry name" value="GH"/>
</dbReference>
<dbReference type="AlphaFoldDB" id="A0A7R9QB08"/>
<dbReference type="InterPro" id="IPR006046">
    <property type="entry name" value="Alpha_amylase"/>
</dbReference>
<comment type="similarity">
    <text evidence="4 13">Belongs to the glycosyl hydrolase 13 family.</text>
</comment>
<evidence type="ECO:0000313" key="18">
    <source>
        <dbReference type="EMBL" id="CAD7638889.1"/>
    </source>
</evidence>
<keyword evidence="19" id="KW-1185">Reference proteome</keyword>
<gene>
    <name evidence="18" type="ORF">OSB1V03_LOCUS17581</name>
</gene>
<keyword evidence="10" id="KW-0868">Chloride</keyword>
<dbReference type="InterPro" id="IPR006048">
    <property type="entry name" value="A-amylase/branching_C"/>
</dbReference>
<dbReference type="CDD" id="cd11317">
    <property type="entry name" value="AmyAc_bac_euk_AmyA"/>
    <property type="match status" value="1"/>
</dbReference>
<dbReference type="EMBL" id="CAJPIZ010021431">
    <property type="protein sequence ID" value="CAG2117628.1"/>
    <property type="molecule type" value="Genomic_DNA"/>
</dbReference>
<dbReference type="SUPFAM" id="SSF51445">
    <property type="entry name" value="(Trans)glycosidases"/>
    <property type="match status" value="1"/>
</dbReference>
<comment type="catalytic activity">
    <reaction evidence="1 14">
        <text>Endohydrolysis of (1-&gt;4)-alpha-D-glucosidic linkages in polysaccharides containing three or more (1-&gt;4)-alpha-linked D-glucose units.</text>
        <dbReference type="EC" id="3.2.1.1"/>
    </reaction>
</comment>
<comment type="cofactor">
    <cofactor evidence="2">
        <name>Ca(2+)</name>
        <dbReference type="ChEBI" id="CHEBI:29108"/>
    </cofactor>
</comment>
<keyword evidence="8 14" id="KW-0378">Hydrolase</keyword>
<keyword evidence="9" id="KW-0106">Calcium</keyword>
<keyword evidence="11 14" id="KW-0119">Carbohydrate metabolism</keyword>
<keyword evidence="15" id="KW-0732">Signal</keyword>
<dbReference type="PRINTS" id="PR00110">
    <property type="entry name" value="ALPHAAMYLASE"/>
</dbReference>
<evidence type="ECO:0000256" key="7">
    <source>
        <dbReference type="ARBA" id="ARBA00022723"/>
    </source>
</evidence>
<proteinExistence type="inferred from homology"/>
<evidence type="ECO:0000256" key="13">
    <source>
        <dbReference type="RuleBase" id="RU003615"/>
    </source>
</evidence>
<accession>A0A7R9QB08</accession>
<sequence length="472" mass="53161">MYSQWLTLLLWVGIAIIGLQASPNSDPHFVADRSVIVHLMEWTYAEVATECEQFLGPHGFGGVQLSPVHECAVIDRRPWWERYQPVSYKIDCRSGNETSFADMTRRCNKAGVRIYVDVVLNHMTGVQSGKGTAGDPYDGVGENYSAAGFTSADFHGKDVCHTADLNIKDYDDPQQARNCQLGGLRDLNQGRENVRKAQAQFLNKLIKHGVAGFRSDASKHQWPEDLKNIISRLDPLNTEYFPANAKPFIYHEYISGTRIKAQEYTPLGRVIEFKAFDNLGHVFRKKDNQKLAYFKNWGVGWGMLPSDDALIMVDSHDLQRGQSGNLAITITYFEPRLLKMATAFMLAQPYAVTRVMSSYYWPRTIQGGHDINDWMGPPHDSAFNIAPVKRMPDLSCNASEWICEHRWRQIYNMVGFRNAAGAEPVANWWDNGNNSVAFGRGNKAFIAINNDVQPIDAKLKTGLPAGNYCDII</sequence>
<evidence type="ECO:0000256" key="6">
    <source>
        <dbReference type="ARBA" id="ARBA00012595"/>
    </source>
</evidence>
<dbReference type="GO" id="GO:0004556">
    <property type="term" value="F:alpha-amylase activity"/>
    <property type="evidence" value="ECO:0007669"/>
    <property type="project" value="UniProtKB-UniRule"/>
</dbReference>
<dbReference type="InterPro" id="IPR006047">
    <property type="entry name" value="GH13_cat_dom"/>
</dbReference>
<evidence type="ECO:0000256" key="9">
    <source>
        <dbReference type="ARBA" id="ARBA00022837"/>
    </source>
</evidence>
<dbReference type="InterPro" id="IPR013780">
    <property type="entry name" value="Glyco_hydro_b"/>
</dbReference>
<dbReference type="Proteomes" id="UP000759131">
    <property type="component" value="Unassembled WGS sequence"/>
</dbReference>
<comment type="subunit">
    <text evidence="5">Monomer.</text>
</comment>